<dbReference type="Proteomes" id="UP001207468">
    <property type="component" value="Unassembled WGS sequence"/>
</dbReference>
<proteinExistence type="predicted"/>
<organism evidence="1 2">
    <name type="scientific">Russula earlei</name>
    <dbReference type="NCBI Taxonomy" id="71964"/>
    <lineage>
        <taxon>Eukaryota</taxon>
        <taxon>Fungi</taxon>
        <taxon>Dikarya</taxon>
        <taxon>Basidiomycota</taxon>
        <taxon>Agaricomycotina</taxon>
        <taxon>Agaricomycetes</taxon>
        <taxon>Russulales</taxon>
        <taxon>Russulaceae</taxon>
        <taxon>Russula</taxon>
    </lineage>
</organism>
<dbReference type="EMBL" id="JAGFNK010000182">
    <property type="protein sequence ID" value="KAI9461052.1"/>
    <property type="molecule type" value="Genomic_DNA"/>
</dbReference>
<evidence type="ECO:0000313" key="2">
    <source>
        <dbReference type="Proteomes" id="UP001207468"/>
    </source>
</evidence>
<comment type="caution">
    <text evidence="1">The sequence shown here is derived from an EMBL/GenBank/DDBJ whole genome shotgun (WGS) entry which is preliminary data.</text>
</comment>
<reference evidence="1" key="1">
    <citation type="submission" date="2021-03" db="EMBL/GenBank/DDBJ databases">
        <title>Evolutionary priming and transition to the ectomycorrhizal habit in an iconic lineage of mushroom-forming fungi: is preadaptation a requirement?</title>
        <authorList>
            <consortium name="DOE Joint Genome Institute"/>
            <person name="Looney B.P."/>
            <person name="Miyauchi S."/>
            <person name="Morin E."/>
            <person name="Drula E."/>
            <person name="Courty P.E."/>
            <person name="Chicoki N."/>
            <person name="Fauchery L."/>
            <person name="Kohler A."/>
            <person name="Kuo A."/>
            <person name="LaButti K."/>
            <person name="Pangilinan J."/>
            <person name="Lipzen A."/>
            <person name="Riley R."/>
            <person name="Andreopoulos W."/>
            <person name="He G."/>
            <person name="Johnson J."/>
            <person name="Barry K.W."/>
            <person name="Grigoriev I.V."/>
            <person name="Nagy L."/>
            <person name="Hibbett D."/>
            <person name="Henrissat B."/>
            <person name="Matheny P.B."/>
            <person name="Labbe J."/>
            <person name="Martin A.F."/>
        </authorList>
    </citation>
    <scope>NUCLEOTIDE SEQUENCE</scope>
    <source>
        <strain evidence="1">BPL698</strain>
    </source>
</reference>
<sequence length="227" mass="25170">MANNVSQGRAPEIVVGVVKVTGPVGRSLIDTLWDNLSTDRQRQQGDYYMDLSRGLLQRHLKLIQIKTQFIIRGLYDEVQQSKGRLNNNSGSKISRLILARKYRKVSEHTYMFIKDASDRVIDNNLMVEFPEATNGSGVRPENDVGTDSFATAQSNLFSDSRVGSTLTVNDLGEIEIHEGTGDAPPPSNRDVYQSVAPGERTYEEAETQTVSGSSVTPTDMFHSSKEE</sequence>
<name>A0ACC0U398_9AGAM</name>
<keyword evidence="2" id="KW-1185">Reference proteome</keyword>
<accession>A0ACC0U398</accession>
<evidence type="ECO:0000313" key="1">
    <source>
        <dbReference type="EMBL" id="KAI9461052.1"/>
    </source>
</evidence>
<gene>
    <name evidence="1" type="ORF">F5148DRAFT_1215944</name>
</gene>
<protein>
    <submittedName>
        <fullName evidence="1">Uncharacterized protein</fullName>
    </submittedName>
</protein>